<sequence length="130" mass="13941">MSTSRAGAGAEARQRSQGAIRARRAEQRARLLKMYRRLPEPGTPEYKRAEASWKRNCAYTHKFFCGCPNYLLHFEKCLGSLDAYGSAGTSGATAVVRGPLDGASITGHGSRGEIDVAMDAGVAFVLDDSG</sequence>
<name>A0A220IGJ2_9VIRU</name>
<proteinExistence type="predicted"/>
<evidence type="ECO:0000256" key="1">
    <source>
        <dbReference type="SAM" id="MobiDB-lite"/>
    </source>
</evidence>
<feature type="domain" description="Hepatitis TT virus Orf2/Gyrovirus Vp2 N-terminal" evidence="2">
    <location>
        <begin position="46"/>
        <end position="82"/>
    </location>
</feature>
<organism evidence="3">
    <name type="scientific">Giant panda anellovirus</name>
    <dbReference type="NCBI Taxonomy" id="2016460"/>
    <lineage>
        <taxon>Viruses</taxon>
        <taxon>Monodnaviria</taxon>
        <taxon>Shotokuvirae</taxon>
        <taxon>Commensaviricota</taxon>
        <taxon>Cardeaviricetes</taxon>
        <taxon>Sanitavirales</taxon>
        <taxon>Anelloviridae</taxon>
    </lineage>
</organism>
<dbReference type="EMBL" id="MF327546">
    <property type="protein sequence ID" value="ASH99100.1"/>
    <property type="molecule type" value="Genomic_DNA"/>
</dbReference>
<reference evidence="3" key="1">
    <citation type="journal article" date="2017" name="Microbiome">
        <title>Virome comparisons in wild-diseased and healthy captive giant pandas.</title>
        <authorList>
            <person name="Zhang W."/>
            <person name="Yang S."/>
            <person name="Shan T."/>
            <person name="Hou R."/>
            <person name="Liu Z."/>
            <person name="Li W."/>
            <person name="Guo L."/>
            <person name="Wang Y."/>
            <person name="Chen P."/>
            <person name="Wang X."/>
            <person name="Feng F."/>
            <person name="Wang H."/>
            <person name="Chen C."/>
            <person name="Shen Q."/>
            <person name="Zhou C."/>
            <person name="Hua X."/>
            <person name="Cui L."/>
            <person name="Deng X."/>
            <person name="Zhang Z."/>
            <person name="Qi D."/>
            <person name="Delwart E."/>
        </authorList>
    </citation>
    <scope>NUCLEOTIDE SEQUENCE</scope>
    <source>
        <strain evidence="3">Gpan20702</strain>
    </source>
</reference>
<evidence type="ECO:0000259" key="2">
    <source>
        <dbReference type="Pfam" id="PF02957"/>
    </source>
</evidence>
<dbReference type="Pfam" id="PF02957">
    <property type="entry name" value="TT_ORF2-like"/>
    <property type="match status" value="1"/>
</dbReference>
<accession>A0A220IGJ2</accession>
<evidence type="ECO:0000313" key="3">
    <source>
        <dbReference type="EMBL" id="ASH99100.1"/>
    </source>
</evidence>
<dbReference type="InterPro" id="IPR004118">
    <property type="entry name" value="HEV_TT_vir_Orf2/Gyrovir_Vp2_N"/>
</dbReference>
<feature type="region of interest" description="Disordered" evidence="1">
    <location>
        <begin position="1"/>
        <end position="23"/>
    </location>
</feature>
<protein>
    <submittedName>
        <fullName evidence="3">ORF2</fullName>
    </submittedName>
</protein>